<evidence type="ECO:0000256" key="1">
    <source>
        <dbReference type="SAM" id="MobiDB-lite"/>
    </source>
</evidence>
<evidence type="ECO:0000313" key="3">
    <source>
        <dbReference type="EMBL" id="KAF4401188.1"/>
    </source>
</evidence>
<protein>
    <submittedName>
        <fullName evidence="2">Uncharacterized protein</fullName>
    </submittedName>
</protein>
<sequence length="151" mass="17449">MSTTATGEHETLFEQLKSTDESVTPDKFSDERNNKRSIKRLEKQIKKMKRKNQTKEQEFVKLLEVIVRLVEVVEFGSRSNDISNVDRETPNSSIPDVIKVLNSLPGIEIGSNLYFFATRLFIVKEKREIFLSLENPNLKLDWLNFTSTALV</sequence>
<name>A0A7J6E6S4_CANSA</name>
<accession>A0A7J6E6S4</accession>
<dbReference type="Proteomes" id="UP000525078">
    <property type="component" value="Unassembled WGS sequence"/>
</dbReference>
<reference evidence="4 5" key="1">
    <citation type="journal article" date="2020" name="bioRxiv">
        <title>Sequence and annotation of 42 cannabis genomes reveals extensive copy number variation in cannabinoid synthesis and pathogen resistance genes.</title>
        <authorList>
            <person name="Mckernan K.J."/>
            <person name="Helbert Y."/>
            <person name="Kane L.T."/>
            <person name="Ebling H."/>
            <person name="Zhang L."/>
            <person name="Liu B."/>
            <person name="Eaton Z."/>
            <person name="Mclaughlin S."/>
            <person name="Kingan S."/>
            <person name="Baybayan P."/>
            <person name="Concepcion G."/>
            <person name="Jordan M."/>
            <person name="Riva A."/>
            <person name="Barbazuk W."/>
            <person name="Harkins T."/>
        </authorList>
    </citation>
    <scope>NUCLEOTIDE SEQUENCE [LARGE SCALE GENOMIC DNA]</scope>
    <source>
        <strain evidence="4 5">cv. Jamaican Lion 4</strain>
        <strain evidence="3">Father</strain>
        <strain evidence="2">Mother</strain>
        <tissue evidence="2">Leaf</tissue>
    </source>
</reference>
<dbReference type="EMBL" id="JAATIP010000285">
    <property type="protein sequence ID" value="KAF4354051.1"/>
    <property type="molecule type" value="Genomic_DNA"/>
</dbReference>
<organism evidence="2 4">
    <name type="scientific">Cannabis sativa</name>
    <name type="common">Hemp</name>
    <name type="synonym">Marijuana</name>
    <dbReference type="NCBI Taxonomy" id="3483"/>
    <lineage>
        <taxon>Eukaryota</taxon>
        <taxon>Viridiplantae</taxon>
        <taxon>Streptophyta</taxon>
        <taxon>Embryophyta</taxon>
        <taxon>Tracheophyta</taxon>
        <taxon>Spermatophyta</taxon>
        <taxon>Magnoliopsida</taxon>
        <taxon>eudicotyledons</taxon>
        <taxon>Gunneridae</taxon>
        <taxon>Pentapetalae</taxon>
        <taxon>rosids</taxon>
        <taxon>fabids</taxon>
        <taxon>Rosales</taxon>
        <taxon>Cannabaceae</taxon>
        <taxon>Cannabis</taxon>
    </lineage>
</organism>
<proteinExistence type="predicted"/>
<evidence type="ECO:0000313" key="4">
    <source>
        <dbReference type="Proteomes" id="UP000525078"/>
    </source>
</evidence>
<keyword evidence="5" id="KW-1185">Reference proteome</keyword>
<dbReference type="PANTHER" id="PTHR47851">
    <property type="entry name" value="OS06G0588700 PROTEIN-RELATED"/>
    <property type="match status" value="1"/>
</dbReference>
<dbReference type="PANTHER" id="PTHR47851:SF5">
    <property type="entry name" value="MYB_SANT-LIKE DOMAIN-CONTAINING PROTEIN"/>
    <property type="match status" value="1"/>
</dbReference>
<dbReference type="EMBL" id="JAATIQ010000013">
    <property type="protein sequence ID" value="KAF4401188.1"/>
    <property type="molecule type" value="Genomic_DNA"/>
</dbReference>
<feature type="region of interest" description="Disordered" evidence="1">
    <location>
        <begin position="1"/>
        <end position="35"/>
    </location>
</feature>
<gene>
    <name evidence="2" type="ORF">F8388_002451</name>
    <name evidence="3" type="ORF">G4B88_014029</name>
</gene>
<comment type="caution">
    <text evidence="2">The sequence shown here is derived from an EMBL/GenBank/DDBJ whole genome shotgun (WGS) entry which is preliminary data.</text>
</comment>
<evidence type="ECO:0000313" key="2">
    <source>
        <dbReference type="EMBL" id="KAF4354051.1"/>
    </source>
</evidence>
<feature type="compositionally biased region" description="Basic and acidic residues" evidence="1">
    <location>
        <begin position="7"/>
        <end position="20"/>
    </location>
</feature>
<dbReference type="AlphaFoldDB" id="A0A7J6E6S4"/>
<dbReference type="Proteomes" id="UP000583929">
    <property type="component" value="Unassembled WGS sequence"/>
</dbReference>
<evidence type="ECO:0000313" key="5">
    <source>
        <dbReference type="Proteomes" id="UP000583929"/>
    </source>
</evidence>